<keyword evidence="3" id="KW-1003">Cell membrane</keyword>
<evidence type="ECO:0000256" key="9">
    <source>
        <dbReference type="RuleBase" id="RU369079"/>
    </source>
</evidence>
<evidence type="ECO:0000256" key="8">
    <source>
        <dbReference type="ARBA" id="ARBA00038436"/>
    </source>
</evidence>
<evidence type="ECO:0000256" key="2">
    <source>
        <dbReference type="ARBA" id="ARBA00022448"/>
    </source>
</evidence>
<dbReference type="GO" id="GO:0005886">
    <property type="term" value="C:plasma membrane"/>
    <property type="evidence" value="ECO:0007669"/>
    <property type="project" value="UniProtKB-SubCell"/>
</dbReference>
<dbReference type="PANTHER" id="PTHR35011">
    <property type="entry name" value="2,3-DIKETO-L-GULONATE TRAP TRANSPORTER SMALL PERMEASE PROTEIN YIAM"/>
    <property type="match status" value="1"/>
</dbReference>
<feature type="transmembrane region" description="Helical" evidence="9">
    <location>
        <begin position="130"/>
        <end position="149"/>
    </location>
</feature>
<keyword evidence="4 9" id="KW-0997">Cell inner membrane</keyword>
<evidence type="ECO:0000256" key="6">
    <source>
        <dbReference type="ARBA" id="ARBA00022989"/>
    </source>
</evidence>
<dbReference type="Pfam" id="PF04290">
    <property type="entry name" value="DctQ"/>
    <property type="match status" value="1"/>
</dbReference>
<evidence type="ECO:0000256" key="5">
    <source>
        <dbReference type="ARBA" id="ARBA00022692"/>
    </source>
</evidence>
<keyword evidence="12" id="KW-1185">Reference proteome</keyword>
<gene>
    <name evidence="11" type="ORF">SAMN05444170_5022</name>
</gene>
<evidence type="ECO:0000313" key="12">
    <source>
        <dbReference type="Proteomes" id="UP000184096"/>
    </source>
</evidence>
<comment type="subcellular location">
    <subcellularLocation>
        <location evidence="1 9">Cell inner membrane</location>
        <topology evidence="1 9">Multi-pass membrane protein</topology>
    </subcellularLocation>
</comment>
<evidence type="ECO:0000256" key="1">
    <source>
        <dbReference type="ARBA" id="ARBA00004429"/>
    </source>
</evidence>
<comment type="similarity">
    <text evidence="8 9">Belongs to the TRAP transporter small permease family.</text>
</comment>
<dbReference type="RefSeq" id="WP_072821935.1">
    <property type="nucleotide sequence ID" value="NZ_LT670849.1"/>
</dbReference>
<keyword evidence="2 9" id="KW-0813">Transport</keyword>
<protein>
    <recommendedName>
        <fullName evidence="9">TRAP transporter small permease protein</fullName>
    </recommendedName>
</protein>
<dbReference type="InterPro" id="IPR007387">
    <property type="entry name" value="TRAP_DctQ"/>
</dbReference>
<dbReference type="AlphaFoldDB" id="A0A1M7UGS0"/>
<dbReference type="PANTHER" id="PTHR35011:SF11">
    <property type="entry name" value="TRAP TRANSPORTER SMALL PERMEASE PROTEIN"/>
    <property type="match status" value="1"/>
</dbReference>
<feature type="transmembrane region" description="Helical" evidence="9">
    <location>
        <begin position="51"/>
        <end position="70"/>
    </location>
</feature>
<name>A0A1M7UGS0_9BRAD</name>
<evidence type="ECO:0000259" key="10">
    <source>
        <dbReference type="Pfam" id="PF04290"/>
    </source>
</evidence>
<comment type="function">
    <text evidence="9">Part of the tripartite ATP-independent periplasmic (TRAP) transport system.</text>
</comment>
<comment type="subunit">
    <text evidence="9">The complex comprises the extracytoplasmic solute receptor protein and the two transmembrane proteins.</text>
</comment>
<dbReference type="Proteomes" id="UP000184096">
    <property type="component" value="Chromosome I"/>
</dbReference>
<evidence type="ECO:0000313" key="11">
    <source>
        <dbReference type="EMBL" id="SHN82144.1"/>
    </source>
</evidence>
<dbReference type="EMBL" id="LT670849">
    <property type="protein sequence ID" value="SHN82144.1"/>
    <property type="molecule type" value="Genomic_DNA"/>
</dbReference>
<accession>A0A1M7UGS0</accession>
<keyword evidence="7 9" id="KW-0472">Membrane</keyword>
<proteinExistence type="inferred from homology"/>
<keyword evidence="6 9" id="KW-1133">Transmembrane helix</keyword>
<feature type="transmembrane region" description="Helical" evidence="9">
    <location>
        <begin position="90"/>
        <end position="110"/>
    </location>
</feature>
<dbReference type="InterPro" id="IPR055348">
    <property type="entry name" value="DctQ"/>
</dbReference>
<sequence>MAAIYRRAMDALYYACVLVGCIALVLISAVIPWAVFTRYVLNSAASWPEPLAVLLTIVLTFIGAAAAYRLNLHMNVGYFANQAPPRFRKLLDLLVQLLMAAIALFMIVWGESLVEVTWHNTIADFPFLSVGVTYLPIPVGGFCLLLFIIERIWLGAPPDPLPSHDAVASHGQATPFE</sequence>
<dbReference type="PROSITE" id="PS51257">
    <property type="entry name" value="PROKAR_LIPOPROTEIN"/>
    <property type="match status" value="1"/>
</dbReference>
<dbReference type="GO" id="GO:0015740">
    <property type="term" value="P:C4-dicarboxylate transport"/>
    <property type="evidence" value="ECO:0007669"/>
    <property type="project" value="TreeGrafter"/>
</dbReference>
<dbReference type="GO" id="GO:0022857">
    <property type="term" value="F:transmembrane transporter activity"/>
    <property type="evidence" value="ECO:0007669"/>
    <property type="project" value="UniProtKB-UniRule"/>
</dbReference>
<dbReference type="OrthoDB" id="4964541at2"/>
<evidence type="ECO:0000256" key="3">
    <source>
        <dbReference type="ARBA" id="ARBA00022475"/>
    </source>
</evidence>
<evidence type="ECO:0000256" key="4">
    <source>
        <dbReference type="ARBA" id="ARBA00022519"/>
    </source>
</evidence>
<reference evidence="12" key="1">
    <citation type="submission" date="2016-11" db="EMBL/GenBank/DDBJ databases">
        <authorList>
            <person name="Varghese N."/>
            <person name="Submissions S."/>
        </authorList>
    </citation>
    <scope>NUCLEOTIDE SEQUENCE [LARGE SCALE GENOMIC DNA]</scope>
    <source>
        <strain evidence="12">GAS401</strain>
    </source>
</reference>
<keyword evidence="5 9" id="KW-0812">Transmembrane</keyword>
<evidence type="ECO:0000256" key="7">
    <source>
        <dbReference type="ARBA" id="ARBA00023136"/>
    </source>
</evidence>
<feature type="transmembrane region" description="Helical" evidence="9">
    <location>
        <begin position="12"/>
        <end position="31"/>
    </location>
</feature>
<organism evidence="11 12">
    <name type="scientific">Bradyrhizobium erythrophlei</name>
    <dbReference type="NCBI Taxonomy" id="1437360"/>
    <lineage>
        <taxon>Bacteria</taxon>
        <taxon>Pseudomonadati</taxon>
        <taxon>Pseudomonadota</taxon>
        <taxon>Alphaproteobacteria</taxon>
        <taxon>Hyphomicrobiales</taxon>
        <taxon>Nitrobacteraceae</taxon>
        <taxon>Bradyrhizobium</taxon>
    </lineage>
</organism>
<feature type="domain" description="Tripartite ATP-independent periplasmic transporters DctQ component" evidence="10">
    <location>
        <begin position="28"/>
        <end position="154"/>
    </location>
</feature>